<evidence type="ECO:0000256" key="13">
    <source>
        <dbReference type="ARBA" id="ARBA00023273"/>
    </source>
</evidence>
<evidence type="ECO:0000256" key="3">
    <source>
        <dbReference type="ARBA" id="ARBA00022490"/>
    </source>
</evidence>
<dbReference type="AlphaFoldDB" id="A0A9D3PD88"/>
<dbReference type="SMART" id="SM00072">
    <property type="entry name" value="GuKc"/>
    <property type="match status" value="1"/>
</dbReference>
<proteinExistence type="predicted"/>
<feature type="region of interest" description="Disordered" evidence="18">
    <location>
        <begin position="753"/>
        <end position="836"/>
    </location>
</feature>
<dbReference type="InterPro" id="IPR008144">
    <property type="entry name" value="Guanylate_kin-like_dom"/>
</dbReference>
<evidence type="ECO:0000256" key="6">
    <source>
        <dbReference type="ARBA" id="ARBA00022737"/>
    </source>
</evidence>
<keyword evidence="13" id="KW-0966">Cell projection</keyword>
<sequence>MSAAVSPRLSHTPLSLDGNPLGYRASASTPRSPGAPVSPEPESAGVSSASEEEENSMEEDGILTEEEVSSCLYNLGLSATGLEYLYLCLSAPGRNLTDVSILCNYVHLQKLELPYNKIKDLSCVSHMPYLLVLDASHNELSDFFGFQPPKNLKEVNLSYNHMSEMKDLTAFSSLSKLNLDHNSFREIRGLEKCSSLAHLSLAHNRLSRISGLANLPLRELCLRGNQIRKIENMETLWTLQTLDLSSNRIQSLSGLQNLHLLGSINLENNQISDIKEASHIHDLPLLRELNLQKNPVQDQTDHRLAVVFLLQRLTSLDQQGVTAEEKVSAVNKYDPPPEVVAARDHMMHVVYQLGQPQVIFDSTLPSLDAPYPMLVLAGPQACGKRELAHRLCQEFSDFFAYGTCHTTRSPYFGELDGCDYHYVTEEVFQDMVYMGKFIQTIQYAGHRYGLSREALEGVAREGLACCVHMELEGVRSLKNTYFEPRYVLLIPTDREEYARRLRRRGLYSRAQIDSAVSRIDAYVHINREHPGYFDNVIPCDNPAEAYKTLSQVVREYLGLEEQRGATTDNTVTGDSQNEERSRDPATGGAVGLHARATGVTEPSEPSSRTYHSKLQARLTPQKSSAEIASMQRRRQLAREALMGRSPGAYTQLPNRYRYLHLIHLYQLHLYLLQLYLLYLYLLQLFSRVSVTAPGSMGSQLQQDPPSMSSMIPMTSDGPADPSEDSFGESRAGSGLSLRSSAGAFSLQDTAEGLETGVGPDVEPLDIPGQDLDSLRDHMSSGHTPDAPRPPSSGNVLEVRRIGSEPVSARPGSNAKPILPPIPSGRKTTEHPAPKPD</sequence>
<evidence type="ECO:0000256" key="7">
    <source>
        <dbReference type="ARBA" id="ARBA00022741"/>
    </source>
</evidence>
<dbReference type="FunFam" id="3.80.10.10:FF:000191">
    <property type="entry name" value="Leucine rich repeats and guanylate kinase domain containing"/>
    <property type="match status" value="1"/>
</dbReference>
<dbReference type="CDD" id="cd00071">
    <property type="entry name" value="GMPK"/>
    <property type="match status" value="1"/>
</dbReference>
<gene>
    <name evidence="20" type="ORF">MATL_G00261660</name>
</gene>
<dbReference type="SUPFAM" id="SSF52540">
    <property type="entry name" value="P-loop containing nucleoside triphosphate hydrolases"/>
    <property type="match status" value="1"/>
</dbReference>
<evidence type="ECO:0000313" key="21">
    <source>
        <dbReference type="Proteomes" id="UP001046870"/>
    </source>
</evidence>
<evidence type="ECO:0000256" key="4">
    <source>
        <dbReference type="ARBA" id="ARBA00022614"/>
    </source>
</evidence>
<name>A0A9D3PD88_MEGAT</name>
<keyword evidence="21" id="KW-1185">Reference proteome</keyword>
<comment type="subcellular location">
    <subcellularLocation>
        <location evidence="1">Cytoplasm</location>
        <location evidence="1">Cytoskeleton</location>
        <location evidence="1">Cilium basal body</location>
    </subcellularLocation>
    <subcellularLocation>
        <location evidence="2">Cytoplasmic vesicle</location>
        <location evidence="2">Secretory vesicle</location>
        <location evidence="2">Acrosome</location>
    </subcellularLocation>
</comment>
<dbReference type="GO" id="GO:0004385">
    <property type="term" value="F:GMP kinase activity"/>
    <property type="evidence" value="ECO:0007669"/>
    <property type="project" value="TreeGrafter"/>
</dbReference>
<dbReference type="PROSITE" id="PS51450">
    <property type="entry name" value="LRR"/>
    <property type="match status" value="5"/>
</dbReference>
<keyword evidence="3" id="KW-0963">Cytoplasm</keyword>
<dbReference type="GO" id="GO:0001669">
    <property type="term" value="C:acrosomal vesicle"/>
    <property type="evidence" value="ECO:0007669"/>
    <property type="project" value="UniProtKB-SubCell"/>
</dbReference>
<dbReference type="Pfam" id="PF00625">
    <property type="entry name" value="Guanylate_kin"/>
    <property type="match status" value="1"/>
</dbReference>
<accession>A0A9D3PD88</accession>
<dbReference type="EMBL" id="JAFDVH010000025">
    <property type="protein sequence ID" value="KAG7454616.1"/>
    <property type="molecule type" value="Genomic_DNA"/>
</dbReference>
<feature type="compositionally biased region" description="Basic and acidic residues" evidence="18">
    <location>
        <begin position="826"/>
        <end position="836"/>
    </location>
</feature>
<dbReference type="InterPro" id="IPR008145">
    <property type="entry name" value="GK/Ca_channel_bsu"/>
</dbReference>
<feature type="compositionally biased region" description="Polar residues" evidence="18">
    <location>
        <begin position="564"/>
        <end position="575"/>
    </location>
</feature>
<feature type="compositionally biased region" description="Acidic residues" evidence="18">
    <location>
        <begin position="50"/>
        <end position="61"/>
    </location>
</feature>
<evidence type="ECO:0000256" key="17">
    <source>
        <dbReference type="ARBA" id="ARBA00071205"/>
    </source>
</evidence>
<dbReference type="FunFam" id="3.40.50.300:FF:000828">
    <property type="entry name" value="leucine-rich repeat and guanylate kinase domain-containing protein-like"/>
    <property type="match status" value="1"/>
</dbReference>
<dbReference type="Proteomes" id="UP001046870">
    <property type="component" value="Chromosome 25"/>
</dbReference>
<dbReference type="PANTHER" id="PTHR23117">
    <property type="entry name" value="GUANYLATE KINASE-RELATED"/>
    <property type="match status" value="1"/>
</dbReference>
<dbReference type="GO" id="GO:0005829">
    <property type="term" value="C:cytosol"/>
    <property type="evidence" value="ECO:0007669"/>
    <property type="project" value="TreeGrafter"/>
</dbReference>
<keyword evidence="14" id="KW-0968">Cytoplasmic vesicle</keyword>
<evidence type="ECO:0000256" key="2">
    <source>
        <dbReference type="ARBA" id="ARBA00004218"/>
    </source>
</evidence>
<feature type="region of interest" description="Disordered" evidence="18">
    <location>
        <begin position="693"/>
        <end position="734"/>
    </location>
</feature>
<dbReference type="PROSITE" id="PS50052">
    <property type="entry name" value="GUANYLATE_KINASE_2"/>
    <property type="match status" value="1"/>
</dbReference>
<feature type="compositionally biased region" description="Low complexity" evidence="18">
    <location>
        <begin position="40"/>
        <end position="49"/>
    </location>
</feature>
<keyword evidence="4" id="KW-0433">Leucine-rich repeat</keyword>
<feature type="domain" description="Guanylate kinase-like" evidence="19">
    <location>
        <begin position="371"/>
        <end position="554"/>
    </location>
</feature>
<keyword evidence="6" id="KW-0677">Repeat</keyword>
<evidence type="ECO:0000256" key="9">
    <source>
        <dbReference type="ARBA" id="ARBA00022782"/>
    </source>
</evidence>
<keyword evidence="9" id="KW-0221">Differentiation</keyword>
<feature type="region of interest" description="Disordered" evidence="18">
    <location>
        <begin position="1"/>
        <end position="61"/>
    </location>
</feature>
<keyword evidence="8" id="KW-0418">Kinase</keyword>
<evidence type="ECO:0000259" key="19">
    <source>
        <dbReference type="PROSITE" id="PS50052"/>
    </source>
</evidence>
<dbReference type="GO" id="GO:0007283">
    <property type="term" value="P:spermatogenesis"/>
    <property type="evidence" value="ECO:0007669"/>
    <property type="project" value="UniProtKB-KW"/>
</dbReference>
<dbReference type="Pfam" id="PF14580">
    <property type="entry name" value="LRR_9"/>
    <property type="match status" value="1"/>
</dbReference>
<organism evidence="20 21">
    <name type="scientific">Megalops atlanticus</name>
    <name type="common">Tarpon</name>
    <name type="synonym">Clupea gigantea</name>
    <dbReference type="NCBI Taxonomy" id="7932"/>
    <lineage>
        <taxon>Eukaryota</taxon>
        <taxon>Metazoa</taxon>
        <taxon>Chordata</taxon>
        <taxon>Craniata</taxon>
        <taxon>Vertebrata</taxon>
        <taxon>Euteleostomi</taxon>
        <taxon>Actinopterygii</taxon>
        <taxon>Neopterygii</taxon>
        <taxon>Teleostei</taxon>
        <taxon>Elopiformes</taxon>
        <taxon>Megalopidae</taxon>
        <taxon>Megalops</taxon>
    </lineage>
</organism>
<dbReference type="FunFam" id="3.80.10.10:FF:000238">
    <property type="entry name" value="Leucine rich repeats and guanylate kinase domain containing"/>
    <property type="match status" value="1"/>
</dbReference>
<keyword evidence="7" id="KW-0547">Nucleotide-binding</keyword>
<dbReference type="InterPro" id="IPR032675">
    <property type="entry name" value="LRR_dom_sf"/>
</dbReference>
<dbReference type="Gene3D" id="3.80.10.10">
    <property type="entry name" value="Ribonuclease Inhibitor"/>
    <property type="match status" value="2"/>
</dbReference>
<evidence type="ECO:0000256" key="10">
    <source>
        <dbReference type="ARBA" id="ARBA00022840"/>
    </source>
</evidence>
<evidence type="ECO:0000256" key="8">
    <source>
        <dbReference type="ARBA" id="ARBA00022777"/>
    </source>
</evidence>
<dbReference type="GO" id="GO:0030154">
    <property type="term" value="P:cell differentiation"/>
    <property type="evidence" value="ECO:0007669"/>
    <property type="project" value="UniProtKB-KW"/>
</dbReference>
<evidence type="ECO:0000256" key="5">
    <source>
        <dbReference type="ARBA" id="ARBA00022679"/>
    </source>
</evidence>
<evidence type="ECO:0000256" key="16">
    <source>
        <dbReference type="ARBA" id="ARBA00062266"/>
    </source>
</evidence>
<evidence type="ECO:0000256" key="14">
    <source>
        <dbReference type="ARBA" id="ARBA00023329"/>
    </source>
</evidence>
<evidence type="ECO:0000256" key="15">
    <source>
        <dbReference type="ARBA" id="ARBA00054148"/>
    </source>
</evidence>
<reference evidence="20" key="1">
    <citation type="submission" date="2021-01" db="EMBL/GenBank/DDBJ databases">
        <authorList>
            <person name="Zahm M."/>
            <person name="Roques C."/>
            <person name="Cabau C."/>
            <person name="Klopp C."/>
            <person name="Donnadieu C."/>
            <person name="Jouanno E."/>
            <person name="Lampietro C."/>
            <person name="Louis A."/>
            <person name="Herpin A."/>
            <person name="Echchiki A."/>
            <person name="Berthelot C."/>
            <person name="Parey E."/>
            <person name="Roest-Crollius H."/>
            <person name="Braasch I."/>
            <person name="Postlethwait J."/>
            <person name="Bobe J."/>
            <person name="Montfort J."/>
            <person name="Bouchez O."/>
            <person name="Begum T."/>
            <person name="Mejri S."/>
            <person name="Adams A."/>
            <person name="Chen W.-J."/>
            <person name="Guiguen Y."/>
        </authorList>
    </citation>
    <scope>NUCLEOTIDE SEQUENCE</scope>
    <source>
        <strain evidence="20">YG-15Mar2019-1</strain>
        <tissue evidence="20">Brain</tissue>
    </source>
</reference>
<keyword evidence="12" id="KW-0206">Cytoskeleton</keyword>
<protein>
    <recommendedName>
        <fullName evidence="17">Leucine-rich repeat and guanylate kinase domain-containing protein</fullName>
    </recommendedName>
</protein>
<dbReference type="PANTHER" id="PTHR23117:SF18">
    <property type="entry name" value="LEUCINE-RICH REPEAT AND GUANYLATE KINASE DOMAIN-CONTAINING PROTEIN"/>
    <property type="match status" value="1"/>
</dbReference>
<dbReference type="SMART" id="SM00365">
    <property type="entry name" value="LRR_SD22"/>
    <property type="match status" value="5"/>
</dbReference>
<feature type="region of interest" description="Disordered" evidence="18">
    <location>
        <begin position="560"/>
        <end position="608"/>
    </location>
</feature>
<keyword evidence="11" id="KW-0744">Spermatogenesis</keyword>
<dbReference type="GO" id="GO:0005524">
    <property type="term" value="F:ATP binding"/>
    <property type="evidence" value="ECO:0007669"/>
    <property type="project" value="UniProtKB-KW"/>
</dbReference>
<feature type="compositionally biased region" description="Low complexity" evidence="18">
    <location>
        <begin position="704"/>
        <end position="713"/>
    </location>
</feature>
<evidence type="ECO:0000256" key="11">
    <source>
        <dbReference type="ARBA" id="ARBA00022871"/>
    </source>
</evidence>
<dbReference type="Gene3D" id="3.40.50.300">
    <property type="entry name" value="P-loop containing nucleotide triphosphate hydrolases"/>
    <property type="match status" value="1"/>
</dbReference>
<dbReference type="InterPro" id="IPR001611">
    <property type="entry name" value="Leu-rich_rpt"/>
</dbReference>
<evidence type="ECO:0000313" key="20">
    <source>
        <dbReference type="EMBL" id="KAG7454616.1"/>
    </source>
</evidence>
<evidence type="ECO:0000256" key="12">
    <source>
        <dbReference type="ARBA" id="ARBA00023212"/>
    </source>
</evidence>
<evidence type="ECO:0000256" key="1">
    <source>
        <dbReference type="ARBA" id="ARBA00004120"/>
    </source>
</evidence>
<evidence type="ECO:0000256" key="18">
    <source>
        <dbReference type="SAM" id="MobiDB-lite"/>
    </source>
</evidence>
<dbReference type="InterPro" id="IPR027417">
    <property type="entry name" value="P-loop_NTPase"/>
</dbReference>
<keyword evidence="10" id="KW-0067">ATP-binding</keyword>
<comment type="caution">
    <text evidence="20">The sequence shown here is derived from an EMBL/GenBank/DDBJ whole genome shotgun (WGS) entry which is preliminary data.</text>
</comment>
<comment type="function">
    <text evidence="15">Involved in multiple aspects of sperm assembly including acrosome attachment, shaping of the sperm head and in the early aspects of axoneme development. Not essential for primary cilium biogenesis.</text>
</comment>
<comment type="subunit">
    <text evidence="16">Interacts (via guanylate kinase-like domain) with RIMBP3 (via coiled-coil region). Interacts (via guanylate kinase-like domain) with HOOK2. Interacts (via LRRCT domain) with KLC3. Interacts with HOOK1 and HOOK3.</text>
</comment>
<keyword evidence="5" id="KW-0808">Transferase</keyword>
<dbReference type="SUPFAM" id="SSF52058">
    <property type="entry name" value="L domain-like"/>
    <property type="match status" value="1"/>
</dbReference>
<dbReference type="OrthoDB" id="6334211at2759"/>